<dbReference type="PROSITE" id="PS50113">
    <property type="entry name" value="PAC"/>
    <property type="match status" value="2"/>
</dbReference>
<dbReference type="InterPro" id="IPR011006">
    <property type="entry name" value="CheY-like_superfamily"/>
</dbReference>
<dbReference type="CDD" id="cd00156">
    <property type="entry name" value="REC"/>
    <property type="match status" value="1"/>
</dbReference>
<dbReference type="PROSITE" id="PS50110">
    <property type="entry name" value="RESPONSE_REGULATORY"/>
    <property type="match status" value="2"/>
</dbReference>
<dbReference type="AlphaFoldDB" id="A0A317PD37"/>
<protein>
    <recommendedName>
        <fullName evidence="2">histidine kinase</fullName>
        <ecNumber evidence="2">2.7.13.3</ecNumber>
    </recommendedName>
</protein>
<dbReference type="InterPro" id="IPR036890">
    <property type="entry name" value="HATPase_C_sf"/>
</dbReference>
<evidence type="ECO:0000256" key="2">
    <source>
        <dbReference type="ARBA" id="ARBA00012438"/>
    </source>
</evidence>
<dbReference type="EMBL" id="QGTR01000007">
    <property type="protein sequence ID" value="PWV97241.1"/>
    <property type="molecule type" value="Genomic_DNA"/>
</dbReference>
<dbReference type="Pfam" id="PF08447">
    <property type="entry name" value="PAS_3"/>
    <property type="match status" value="1"/>
</dbReference>
<reference evidence="9 10" key="1">
    <citation type="submission" date="2018-05" db="EMBL/GenBank/DDBJ databases">
        <title>Genomic Encyclopedia of Type Strains, Phase IV (KMG-IV): sequencing the most valuable type-strain genomes for metagenomic binning, comparative biology and taxonomic classification.</title>
        <authorList>
            <person name="Goeker M."/>
        </authorList>
    </citation>
    <scope>NUCLEOTIDE SEQUENCE [LARGE SCALE GENOMIC DNA]</scope>
    <source>
        <strain evidence="9 10">DSM 16791</strain>
    </source>
</reference>
<dbReference type="Pfam" id="PF08448">
    <property type="entry name" value="PAS_4"/>
    <property type="match status" value="2"/>
</dbReference>
<dbReference type="CDD" id="cd18161">
    <property type="entry name" value="REC_hyHK_blue-like"/>
    <property type="match status" value="1"/>
</dbReference>
<feature type="domain" description="PAC" evidence="8">
    <location>
        <begin position="245"/>
        <end position="298"/>
    </location>
</feature>
<evidence type="ECO:0000259" key="8">
    <source>
        <dbReference type="PROSITE" id="PS50113"/>
    </source>
</evidence>
<dbReference type="EC" id="2.7.13.3" evidence="2"/>
<feature type="domain" description="PAC" evidence="8">
    <location>
        <begin position="372"/>
        <end position="424"/>
    </location>
</feature>
<dbReference type="SUPFAM" id="SSF55874">
    <property type="entry name" value="ATPase domain of HSP90 chaperone/DNA topoisomerase II/histidine kinase"/>
    <property type="match status" value="1"/>
</dbReference>
<evidence type="ECO:0000256" key="3">
    <source>
        <dbReference type="ARBA" id="ARBA00022553"/>
    </source>
</evidence>
<dbReference type="InterPro" id="IPR000014">
    <property type="entry name" value="PAS"/>
</dbReference>
<proteinExistence type="predicted"/>
<dbReference type="Gene3D" id="1.10.287.130">
    <property type="match status" value="1"/>
</dbReference>
<dbReference type="FunFam" id="3.30.450.20:FF:000099">
    <property type="entry name" value="Sensory box sensor histidine kinase"/>
    <property type="match status" value="1"/>
</dbReference>
<dbReference type="SUPFAM" id="SSF52172">
    <property type="entry name" value="CheY-like"/>
    <property type="match status" value="2"/>
</dbReference>
<dbReference type="NCBIfam" id="TIGR00229">
    <property type="entry name" value="sensory_box"/>
    <property type="match status" value="1"/>
</dbReference>
<dbReference type="CDD" id="cd00130">
    <property type="entry name" value="PAS"/>
    <property type="match status" value="2"/>
</dbReference>
<feature type="domain" description="PAS" evidence="7">
    <location>
        <begin position="299"/>
        <end position="369"/>
    </location>
</feature>
<dbReference type="InterPro" id="IPR003661">
    <property type="entry name" value="HisK_dim/P_dom"/>
</dbReference>
<evidence type="ECO:0000313" key="10">
    <source>
        <dbReference type="Proteomes" id="UP000246352"/>
    </source>
</evidence>
<dbReference type="CDD" id="cd00082">
    <property type="entry name" value="HisKA"/>
    <property type="match status" value="1"/>
</dbReference>
<dbReference type="SUPFAM" id="SSF55785">
    <property type="entry name" value="PYP-like sensor domain (PAS domain)"/>
    <property type="match status" value="3"/>
</dbReference>
<dbReference type="InterPro" id="IPR001610">
    <property type="entry name" value="PAC"/>
</dbReference>
<dbReference type="InterPro" id="IPR035965">
    <property type="entry name" value="PAS-like_dom_sf"/>
</dbReference>
<feature type="domain" description="Response regulatory" evidence="6">
    <location>
        <begin position="705"/>
        <end position="821"/>
    </location>
</feature>
<dbReference type="PROSITE" id="PS50109">
    <property type="entry name" value="HIS_KIN"/>
    <property type="match status" value="1"/>
</dbReference>
<evidence type="ECO:0000259" key="7">
    <source>
        <dbReference type="PROSITE" id="PS50112"/>
    </source>
</evidence>
<gene>
    <name evidence="9" type="ORF">DFR52_107155</name>
</gene>
<evidence type="ECO:0000313" key="9">
    <source>
        <dbReference type="EMBL" id="PWV97241.1"/>
    </source>
</evidence>
<keyword evidence="3 4" id="KW-0597">Phosphoprotein</keyword>
<comment type="caution">
    <text evidence="9">The sequence shown here is derived from an EMBL/GenBank/DDBJ whole genome shotgun (WGS) entry which is preliminary data.</text>
</comment>
<dbReference type="PANTHER" id="PTHR43065">
    <property type="entry name" value="SENSOR HISTIDINE KINASE"/>
    <property type="match status" value="1"/>
</dbReference>
<organism evidence="9 10">
    <name type="scientific">Hoeflea marina</name>
    <dbReference type="NCBI Taxonomy" id="274592"/>
    <lineage>
        <taxon>Bacteria</taxon>
        <taxon>Pseudomonadati</taxon>
        <taxon>Pseudomonadota</taxon>
        <taxon>Alphaproteobacteria</taxon>
        <taxon>Hyphomicrobiales</taxon>
        <taxon>Rhizobiaceae</taxon>
        <taxon>Hoeflea</taxon>
    </lineage>
</organism>
<dbReference type="InterPro" id="IPR036097">
    <property type="entry name" value="HisK_dim/P_sf"/>
</dbReference>
<feature type="domain" description="Histidine kinase" evidence="5">
    <location>
        <begin position="462"/>
        <end position="685"/>
    </location>
</feature>
<comment type="catalytic activity">
    <reaction evidence="1">
        <text>ATP + protein L-histidine = ADP + protein N-phospho-L-histidine.</text>
        <dbReference type="EC" id="2.7.13.3"/>
    </reaction>
</comment>
<dbReference type="InterPro" id="IPR003594">
    <property type="entry name" value="HATPase_dom"/>
</dbReference>
<name>A0A317PD37_9HYPH</name>
<evidence type="ECO:0000259" key="6">
    <source>
        <dbReference type="PROSITE" id="PS50110"/>
    </source>
</evidence>
<keyword evidence="10" id="KW-1185">Reference proteome</keyword>
<sequence>MLRKAMLSGVDILQVFNAAPNPYVILDRDLVIVGLNSAYEAVTMRNHDEVIGRNMFDAFPSDPVSDAGRLLRNSLARVLETGAPDNLPLIPYPIARPDGTMEDRFWSATHTPLFGPEGRVEFVLQHTVDVTELHLLRQNSAGSSLHIQSDVLRRADAVVIENAALGKESGHLRDLFERAPSFMAVLTGPEHVFSVTNAAFRQLIGQRDVLGSSVRDALPEISGQGFIELLDQVYRSGESYRDSGAKVSFKRKSAAQAEERYVDFIFQPLADSSANVTGILVQGYDVTDQKRAEEAARESESRFRSLAQSMPNHAWTALADGSLDWFNARVYEYSGLGEAELAGTGWARMVHEDDVGDVGKAWQAAVAAGDEYQTEFRLRRHDGQYRWHIARAVPVRDDAGEVIRWVGSNTDIEDQKQTEAWLADLNEVLEARVDERTRELVRTQDVLRQSQKMEAIGTLAGGIAHDFNNLLQVISGNLQMLARDVAGNEEIQARIGNALGGVTRGARLAQQLLAFSRRQPLAPKVINVGRLIRDMDEIMRRSLGEAVEIETVIGGGLWNTLADPGNVENALLNLAINARDAMDGRGKLTIEAGNAFLDDDYSRLHDEVVPGQYVMIAVSDTGTGMSSDIIAKVFEPFFTTKTEGKGTGLGLSMVYGFVKQSGGHIKIYSEPGLGTSIKIYLPRALREEDRVEAAQHGTPRGRGETVLVAEDDDAVRQTAVALLTDLGYRVLTAENARKALDVIETGVPIDLLFTDVVMPGSMKSTELAREAARQRPGMAILFTSGYTENSIVHEGRLDSGVHLLSKPYTSDAMARKVRQVLEKAAADTAAAEAAIAASPQPGTAAVPATAAGLVVLLCEDDILIRMSTSDMLADMGMTVVEAGSGAEALQAILANPIDVLVTDVGLPDFSGLELALRLRETLPDLPVIFATGHTEVPGSEMLGRTKILTKPYVESMIDACLRELGLIAAAQG</sequence>
<dbReference type="CDD" id="cd16919">
    <property type="entry name" value="HATPase_CckA-like"/>
    <property type="match status" value="1"/>
</dbReference>
<accession>A0A317PD37</accession>
<evidence type="ECO:0000256" key="4">
    <source>
        <dbReference type="PROSITE-ProRule" id="PRU00169"/>
    </source>
</evidence>
<dbReference type="PANTHER" id="PTHR43065:SF49">
    <property type="entry name" value="HISTIDINE KINASE"/>
    <property type="match status" value="1"/>
</dbReference>
<dbReference type="InterPro" id="IPR013656">
    <property type="entry name" value="PAS_4"/>
</dbReference>
<dbReference type="Gene3D" id="3.30.450.20">
    <property type="entry name" value="PAS domain"/>
    <property type="match status" value="3"/>
</dbReference>
<dbReference type="InterPro" id="IPR001789">
    <property type="entry name" value="Sig_transdc_resp-reg_receiver"/>
</dbReference>
<feature type="modified residue" description="4-aspartylphosphate" evidence="4">
    <location>
        <position position="755"/>
    </location>
</feature>
<dbReference type="SMART" id="SM00388">
    <property type="entry name" value="HisKA"/>
    <property type="match status" value="1"/>
</dbReference>
<dbReference type="PROSITE" id="PS50112">
    <property type="entry name" value="PAS"/>
    <property type="match status" value="2"/>
</dbReference>
<dbReference type="SUPFAM" id="SSF47384">
    <property type="entry name" value="Homodimeric domain of signal transducing histidine kinase"/>
    <property type="match status" value="1"/>
</dbReference>
<dbReference type="Pfam" id="PF02518">
    <property type="entry name" value="HATPase_c"/>
    <property type="match status" value="1"/>
</dbReference>
<dbReference type="GO" id="GO:0000155">
    <property type="term" value="F:phosphorelay sensor kinase activity"/>
    <property type="evidence" value="ECO:0007669"/>
    <property type="project" value="InterPro"/>
</dbReference>
<dbReference type="InterPro" id="IPR005467">
    <property type="entry name" value="His_kinase_dom"/>
</dbReference>
<dbReference type="SMART" id="SM00086">
    <property type="entry name" value="PAC"/>
    <property type="match status" value="2"/>
</dbReference>
<dbReference type="Gene3D" id="3.30.565.10">
    <property type="entry name" value="Histidine kinase-like ATPase, C-terminal domain"/>
    <property type="match status" value="1"/>
</dbReference>
<feature type="domain" description="Response regulatory" evidence="6">
    <location>
        <begin position="854"/>
        <end position="965"/>
    </location>
</feature>
<dbReference type="InterPro" id="IPR013655">
    <property type="entry name" value="PAS_fold_3"/>
</dbReference>
<evidence type="ECO:0000256" key="1">
    <source>
        <dbReference type="ARBA" id="ARBA00000085"/>
    </source>
</evidence>
<dbReference type="InterPro" id="IPR000700">
    <property type="entry name" value="PAS-assoc_C"/>
</dbReference>
<evidence type="ECO:0000259" key="5">
    <source>
        <dbReference type="PROSITE" id="PS50109"/>
    </source>
</evidence>
<dbReference type="PRINTS" id="PR00344">
    <property type="entry name" value="BCTRLSENSOR"/>
</dbReference>
<dbReference type="Pfam" id="PF00072">
    <property type="entry name" value="Response_reg"/>
    <property type="match status" value="2"/>
</dbReference>
<dbReference type="SMART" id="SM00091">
    <property type="entry name" value="PAS"/>
    <property type="match status" value="3"/>
</dbReference>
<feature type="modified residue" description="4-aspartylphosphate" evidence="4">
    <location>
        <position position="903"/>
    </location>
</feature>
<dbReference type="Gene3D" id="3.40.50.2300">
    <property type="match status" value="2"/>
</dbReference>
<dbReference type="Proteomes" id="UP000246352">
    <property type="component" value="Unassembled WGS sequence"/>
</dbReference>
<feature type="domain" description="PAS" evidence="7">
    <location>
        <begin position="8"/>
        <end position="78"/>
    </location>
</feature>
<dbReference type="SMART" id="SM00448">
    <property type="entry name" value="REC"/>
    <property type="match status" value="2"/>
</dbReference>
<dbReference type="InterPro" id="IPR004358">
    <property type="entry name" value="Sig_transdc_His_kin-like_C"/>
</dbReference>
<dbReference type="SMART" id="SM00387">
    <property type="entry name" value="HATPase_c"/>
    <property type="match status" value="1"/>
</dbReference>
<dbReference type="RefSeq" id="WP_210205896.1">
    <property type="nucleotide sequence ID" value="NZ_QGTR01000007.1"/>
</dbReference>